<gene>
    <name evidence="1" type="ORF">A2Z11_01465</name>
</gene>
<evidence type="ECO:0000313" key="1">
    <source>
        <dbReference type="EMBL" id="OGY26834.1"/>
    </source>
</evidence>
<evidence type="ECO:0000313" key="2">
    <source>
        <dbReference type="Proteomes" id="UP000176389"/>
    </source>
</evidence>
<dbReference type="STRING" id="1802596.A2Z11_01465"/>
<name>A0A1G1WGR9_9BACT</name>
<accession>A0A1G1WGR9</accession>
<sequence length="134" mass="15048">MQGWCAVQPEQGEEIKKVLVQSAFDGHLIVLGKTVHHNGKKSEVDNFLLAAFLALQGLTKPFTSHQAIAHLRTRLLWDHPSTTSIWQKLSRYGWVGPTGSKSKGKSLWQTREIDCTPYLQEAERLLLKGESGVR</sequence>
<protein>
    <submittedName>
        <fullName evidence="1">Uncharacterized protein</fullName>
    </submittedName>
</protein>
<dbReference type="Proteomes" id="UP000176389">
    <property type="component" value="Unassembled WGS sequence"/>
</dbReference>
<dbReference type="AlphaFoldDB" id="A0A1G1WGR9"/>
<proteinExistence type="predicted"/>
<reference evidence="1 2" key="1">
    <citation type="journal article" date="2016" name="Nat. Commun.">
        <title>Thousands of microbial genomes shed light on interconnected biogeochemical processes in an aquifer system.</title>
        <authorList>
            <person name="Anantharaman K."/>
            <person name="Brown C.T."/>
            <person name="Hug L.A."/>
            <person name="Sharon I."/>
            <person name="Castelle C.J."/>
            <person name="Probst A.J."/>
            <person name="Thomas B.C."/>
            <person name="Singh A."/>
            <person name="Wilkins M.J."/>
            <person name="Karaoz U."/>
            <person name="Brodie E.L."/>
            <person name="Williams K.H."/>
            <person name="Hubbard S.S."/>
            <person name="Banfield J.F."/>
        </authorList>
    </citation>
    <scope>NUCLEOTIDE SEQUENCE [LARGE SCALE GENOMIC DNA]</scope>
</reference>
<organism evidence="1 2">
    <name type="scientific">Candidatus Woykebacteria bacterium RBG_16_43_9</name>
    <dbReference type="NCBI Taxonomy" id="1802596"/>
    <lineage>
        <taxon>Bacteria</taxon>
        <taxon>Candidatus Woykeibacteriota</taxon>
    </lineage>
</organism>
<dbReference type="EMBL" id="MHCS01000009">
    <property type="protein sequence ID" value="OGY26834.1"/>
    <property type="molecule type" value="Genomic_DNA"/>
</dbReference>
<comment type="caution">
    <text evidence="1">The sequence shown here is derived from an EMBL/GenBank/DDBJ whole genome shotgun (WGS) entry which is preliminary data.</text>
</comment>